<proteinExistence type="predicted"/>
<reference evidence="4" key="1">
    <citation type="submission" date="2022-11" db="UniProtKB">
        <authorList>
            <consortium name="WormBaseParasite"/>
        </authorList>
    </citation>
    <scope>IDENTIFICATION</scope>
</reference>
<keyword evidence="3" id="KW-1185">Reference proteome</keyword>
<protein>
    <submittedName>
        <fullName evidence="4">Uncharacterized protein</fullName>
    </submittedName>
</protein>
<dbReference type="Proteomes" id="UP000887540">
    <property type="component" value="Unplaced"/>
</dbReference>
<evidence type="ECO:0000256" key="2">
    <source>
        <dbReference type="SAM" id="Phobius"/>
    </source>
</evidence>
<name>A0A914D3T6_9BILA</name>
<accession>A0A914D3T6</accession>
<feature type="transmembrane region" description="Helical" evidence="2">
    <location>
        <begin position="59"/>
        <end position="79"/>
    </location>
</feature>
<keyword evidence="2" id="KW-0812">Transmembrane</keyword>
<evidence type="ECO:0000256" key="1">
    <source>
        <dbReference type="SAM" id="MobiDB-lite"/>
    </source>
</evidence>
<evidence type="ECO:0000313" key="3">
    <source>
        <dbReference type="Proteomes" id="UP000887540"/>
    </source>
</evidence>
<feature type="transmembrane region" description="Helical" evidence="2">
    <location>
        <begin position="20"/>
        <end position="39"/>
    </location>
</feature>
<sequence length="239" mass="26787">MTSNQKARILGFEVSHTEACIIEGTVLCVLAIFGYSACYNVDHCPLVSPYYTGNIFGKYIPTFCIFTAGILIVLASIFQKPVLFALATVKMWTGIAGVIGMFICAIVEAGEFKKYIHPDLSTGNGQSSNIANAVGFYGPSSKFWIWLAHVFIQGLFTIFILVLGASYSWQGFKLLNGGGRTYSRPENIALATSSKQQQQQRFEQPQVRVEQVERIEHSQRHHEEHHEELQRTKYDEVPI</sequence>
<feature type="transmembrane region" description="Helical" evidence="2">
    <location>
        <begin position="91"/>
        <end position="110"/>
    </location>
</feature>
<feature type="region of interest" description="Disordered" evidence="1">
    <location>
        <begin position="214"/>
        <end position="239"/>
    </location>
</feature>
<organism evidence="3 4">
    <name type="scientific">Acrobeloides nanus</name>
    <dbReference type="NCBI Taxonomy" id="290746"/>
    <lineage>
        <taxon>Eukaryota</taxon>
        <taxon>Metazoa</taxon>
        <taxon>Ecdysozoa</taxon>
        <taxon>Nematoda</taxon>
        <taxon>Chromadorea</taxon>
        <taxon>Rhabditida</taxon>
        <taxon>Tylenchina</taxon>
        <taxon>Cephalobomorpha</taxon>
        <taxon>Cephaloboidea</taxon>
        <taxon>Cephalobidae</taxon>
        <taxon>Acrobeloides</taxon>
    </lineage>
</organism>
<feature type="transmembrane region" description="Helical" evidence="2">
    <location>
        <begin position="143"/>
        <end position="165"/>
    </location>
</feature>
<keyword evidence="2" id="KW-1133">Transmembrane helix</keyword>
<keyword evidence="2" id="KW-0472">Membrane</keyword>
<evidence type="ECO:0000313" key="4">
    <source>
        <dbReference type="WBParaSite" id="ACRNAN_scaffold1856.g26633.t1"/>
    </source>
</evidence>
<dbReference type="WBParaSite" id="ACRNAN_scaffold1856.g26633.t1">
    <property type="protein sequence ID" value="ACRNAN_scaffold1856.g26633.t1"/>
    <property type="gene ID" value="ACRNAN_scaffold1856.g26633"/>
</dbReference>
<dbReference type="AlphaFoldDB" id="A0A914D3T6"/>